<organism evidence="2 3">
    <name type="scientific">Rhynchospora breviuscula</name>
    <dbReference type="NCBI Taxonomy" id="2022672"/>
    <lineage>
        <taxon>Eukaryota</taxon>
        <taxon>Viridiplantae</taxon>
        <taxon>Streptophyta</taxon>
        <taxon>Embryophyta</taxon>
        <taxon>Tracheophyta</taxon>
        <taxon>Spermatophyta</taxon>
        <taxon>Magnoliopsida</taxon>
        <taxon>Liliopsida</taxon>
        <taxon>Poales</taxon>
        <taxon>Cyperaceae</taxon>
        <taxon>Cyperoideae</taxon>
        <taxon>Rhynchosporeae</taxon>
        <taxon>Rhynchospora</taxon>
    </lineage>
</organism>
<evidence type="ECO:0000313" key="2">
    <source>
        <dbReference type="EMBL" id="KAJ1687945.1"/>
    </source>
</evidence>
<dbReference type="EMBL" id="JAMQYH010000005">
    <property type="protein sequence ID" value="KAJ1687945.1"/>
    <property type="molecule type" value="Genomic_DNA"/>
</dbReference>
<feature type="domain" description="KIB1-4 beta-propeller" evidence="1">
    <location>
        <begin position="448"/>
        <end position="674"/>
    </location>
</feature>
<proteinExistence type="predicted"/>
<reference evidence="2" key="1">
    <citation type="journal article" date="2022" name="Cell">
        <title>Repeat-based holocentromeres influence genome architecture and karyotype evolution.</title>
        <authorList>
            <person name="Hofstatter P.G."/>
            <person name="Thangavel G."/>
            <person name="Lux T."/>
            <person name="Neumann P."/>
            <person name="Vondrak T."/>
            <person name="Novak P."/>
            <person name="Zhang M."/>
            <person name="Costa L."/>
            <person name="Castellani M."/>
            <person name="Scott A."/>
            <person name="Toegelov H."/>
            <person name="Fuchs J."/>
            <person name="Mata-Sucre Y."/>
            <person name="Dias Y."/>
            <person name="Vanzela A.L.L."/>
            <person name="Huettel B."/>
            <person name="Almeida C.C.S."/>
            <person name="Simkova H."/>
            <person name="Souza G."/>
            <person name="Pedrosa-Harand A."/>
            <person name="Macas J."/>
            <person name="Mayer K.F.X."/>
            <person name="Houben A."/>
            <person name="Marques A."/>
        </authorList>
    </citation>
    <scope>NUCLEOTIDE SEQUENCE</scope>
    <source>
        <strain evidence="2">RhyBre1mFocal</strain>
    </source>
</reference>
<dbReference type="InterPro" id="IPR005174">
    <property type="entry name" value="KIB1-4_b-propeller"/>
</dbReference>
<dbReference type="Pfam" id="PF03478">
    <property type="entry name" value="Beta-prop_KIB1-4"/>
    <property type="match status" value="2"/>
</dbReference>
<evidence type="ECO:0000259" key="1">
    <source>
        <dbReference type="Pfam" id="PF03478"/>
    </source>
</evidence>
<dbReference type="Proteomes" id="UP001151287">
    <property type="component" value="Unassembled WGS sequence"/>
</dbReference>
<gene>
    <name evidence="2" type="ORF">LUZ63_019335</name>
</gene>
<dbReference type="PANTHER" id="PTHR33127:SF97">
    <property type="entry name" value="OS08G0448300 PROTEIN"/>
    <property type="match status" value="1"/>
</dbReference>
<dbReference type="OrthoDB" id="1863935at2759"/>
<dbReference type="AlphaFoldDB" id="A0A9Q0HJL9"/>
<protein>
    <recommendedName>
        <fullName evidence="1">KIB1-4 beta-propeller domain-containing protein</fullName>
    </recommendedName>
</protein>
<dbReference type="PANTHER" id="PTHR33127">
    <property type="entry name" value="TRANSMEMBRANE PROTEIN"/>
    <property type="match status" value="1"/>
</dbReference>
<accession>A0A9Q0HJL9</accession>
<feature type="domain" description="KIB1-4 beta-propeller" evidence="1">
    <location>
        <begin position="42"/>
        <end position="289"/>
    </location>
</feature>
<evidence type="ECO:0000313" key="3">
    <source>
        <dbReference type="Proteomes" id="UP001151287"/>
    </source>
</evidence>
<comment type="caution">
    <text evidence="2">The sequence shown here is derived from an EMBL/GenBank/DDBJ whole genome shotgun (WGS) entry which is preliminary data.</text>
</comment>
<sequence>MLDISCKDQFPSSFGTQPRLIKVHEEEKQTCTFISPINGTREEIMIPEMKGTKCFGCFGEWLLLIDKLPKECSFFNFVSYSKVNLPPFQEDVESIGKFSLTSTPNSPDCMITFVSFGGDFILFCHQKDKEWTKLLVPCFCEDNVHVRTNTGVNIIYKGWLFILSTARTVNVFDVASLIDGRIEETPSCALDPYPYALRMDMYLVESCNGLFLVAVHLFGEGQHVTHMEVYRLFEQFEEEDRKNDGFYWEYVSSIGDQAFFLSRMHGVSLCAREFGVEPNCIYATVSCSDGERLYKFCLDDQTYSFNVLLPEDIWNIDGPLFWTVPASRRKAIEFEAPSNVVELNKFRIDSVISEENQESNQLSRRWTDLPTELVELLFQGLSLVDSLRVATICQAWALTSQSIPEENAWPWLMHSPNISNGTCKFFDPICGKEYILEIDALSSDEQLVFHSSRDGWVVISEGNEAMFVLNPLTEEVIDLPSLDTYEYHCIALTGMPTSPDFRAFAFYFAYDDELVKVHSWCPGQQEWMKTIIPDIHTQFSGTINSPVLFDGELYCLDRRGQLGVFNPDNMIKWRVLSKPEPLYADVPDHAHACCALLEIQGDLVSVIRTDDTKAIQVFKLDRLKLAWSKMENLEDTTIFIGYRNSIAVPSPLKSSRNKIYLPKFESRDHTKGVFYSMDDHRYHPRFYGVEEPTSLVPT</sequence>
<name>A0A9Q0HJL9_9POAL</name>
<keyword evidence="3" id="KW-1185">Reference proteome</keyword>